<keyword evidence="4" id="KW-1185">Reference proteome</keyword>
<reference evidence="2" key="4">
    <citation type="submission" date="2023-01" db="EMBL/GenBank/DDBJ databases">
        <title>Draft genome sequence of Methylobacterium oxalidis strain NBRC 107715.</title>
        <authorList>
            <person name="Sun Q."/>
            <person name="Mori K."/>
        </authorList>
    </citation>
    <scope>NUCLEOTIDE SEQUENCE</scope>
    <source>
        <strain evidence="2">NBRC 107715</strain>
    </source>
</reference>
<evidence type="ECO:0000313" key="2">
    <source>
        <dbReference type="EMBL" id="GLS62273.1"/>
    </source>
</evidence>
<dbReference type="AlphaFoldDB" id="A0A512J133"/>
<accession>A0A512J133</accession>
<evidence type="ECO:0000313" key="1">
    <source>
        <dbReference type="EMBL" id="GEP03688.1"/>
    </source>
</evidence>
<comment type="caution">
    <text evidence="1">The sequence shown here is derived from an EMBL/GenBank/DDBJ whole genome shotgun (WGS) entry which is preliminary data.</text>
</comment>
<name>A0A512J133_9HYPH</name>
<dbReference type="Proteomes" id="UP001156856">
    <property type="component" value="Unassembled WGS sequence"/>
</dbReference>
<dbReference type="EMBL" id="BSPK01000008">
    <property type="protein sequence ID" value="GLS62273.1"/>
    <property type="molecule type" value="Genomic_DNA"/>
</dbReference>
<protein>
    <submittedName>
        <fullName evidence="1">Uncharacterized protein</fullName>
    </submittedName>
</protein>
<evidence type="ECO:0000313" key="3">
    <source>
        <dbReference type="Proteomes" id="UP000321960"/>
    </source>
</evidence>
<reference evidence="2" key="1">
    <citation type="journal article" date="2014" name="Int. J. Syst. Evol. Microbiol.">
        <title>Complete genome of a new Firmicutes species belonging to the dominant human colonic microbiota ('Ruminococcus bicirculans') reveals two chromosomes and a selective capacity to utilize plant glucans.</title>
        <authorList>
            <consortium name="NISC Comparative Sequencing Program"/>
            <person name="Wegmann U."/>
            <person name="Louis P."/>
            <person name="Goesmann A."/>
            <person name="Henrissat B."/>
            <person name="Duncan S.H."/>
            <person name="Flint H.J."/>
        </authorList>
    </citation>
    <scope>NUCLEOTIDE SEQUENCE</scope>
    <source>
        <strain evidence="2">NBRC 107715</strain>
    </source>
</reference>
<reference evidence="1 3" key="3">
    <citation type="submission" date="2019-07" db="EMBL/GenBank/DDBJ databases">
        <title>Whole genome shotgun sequence of Methylobacterium oxalidis NBRC 107715.</title>
        <authorList>
            <person name="Hosoyama A."/>
            <person name="Uohara A."/>
            <person name="Ohji S."/>
            <person name="Ichikawa N."/>
        </authorList>
    </citation>
    <scope>NUCLEOTIDE SEQUENCE [LARGE SCALE GENOMIC DNA]</scope>
    <source>
        <strain evidence="1 3">NBRC 107715</strain>
    </source>
</reference>
<sequence>MAGRSRLYKDQRTVEIKLVISEDMRIQLRELALTYGLDASAYVRSLLATHLIRVKASQRDGVL</sequence>
<organism evidence="1 3">
    <name type="scientific">Methylobacterium oxalidis</name>
    <dbReference type="NCBI Taxonomy" id="944322"/>
    <lineage>
        <taxon>Bacteria</taxon>
        <taxon>Pseudomonadati</taxon>
        <taxon>Pseudomonadota</taxon>
        <taxon>Alphaproteobacteria</taxon>
        <taxon>Hyphomicrobiales</taxon>
        <taxon>Methylobacteriaceae</taxon>
        <taxon>Methylobacterium</taxon>
    </lineage>
</organism>
<gene>
    <name evidence="2" type="ORF">GCM10007888_06540</name>
    <name evidence="1" type="ORF">MOX02_17260</name>
</gene>
<dbReference type="Proteomes" id="UP000321960">
    <property type="component" value="Unassembled WGS sequence"/>
</dbReference>
<reference evidence="4" key="2">
    <citation type="journal article" date="2019" name="Int. J. Syst. Evol. Microbiol.">
        <title>The Global Catalogue of Microorganisms (GCM) 10K type strain sequencing project: providing services to taxonomists for standard genome sequencing and annotation.</title>
        <authorList>
            <consortium name="The Broad Institute Genomics Platform"/>
            <consortium name="The Broad Institute Genome Sequencing Center for Infectious Disease"/>
            <person name="Wu L."/>
            <person name="Ma J."/>
        </authorList>
    </citation>
    <scope>NUCLEOTIDE SEQUENCE [LARGE SCALE GENOMIC DNA]</scope>
    <source>
        <strain evidence="4">NBRC 107715</strain>
    </source>
</reference>
<proteinExistence type="predicted"/>
<dbReference type="EMBL" id="BJZU01000028">
    <property type="protein sequence ID" value="GEP03688.1"/>
    <property type="molecule type" value="Genomic_DNA"/>
</dbReference>
<evidence type="ECO:0000313" key="4">
    <source>
        <dbReference type="Proteomes" id="UP001156856"/>
    </source>
</evidence>